<keyword evidence="18" id="KW-1185">Reference proteome</keyword>
<keyword evidence="12" id="KW-0460">Magnesium</keyword>
<evidence type="ECO:0000259" key="16">
    <source>
        <dbReference type="Pfam" id="PF00365"/>
    </source>
</evidence>
<dbReference type="PANTHER" id="PTHR13697">
    <property type="entry name" value="PHOSPHOFRUCTOKINASE"/>
    <property type="match status" value="1"/>
</dbReference>
<dbReference type="Gene3D" id="3.40.50.460">
    <property type="entry name" value="Phosphofructokinase domain"/>
    <property type="match status" value="2"/>
</dbReference>
<evidence type="ECO:0000256" key="11">
    <source>
        <dbReference type="ARBA" id="ARBA00022840"/>
    </source>
</evidence>
<dbReference type="GO" id="GO:0046872">
    <property type="term" value="F:metal ion binding"/>
    <property type="evidence" value="ECO:0007669"/>
    <property type="project" value="UniProtKB-KW"/>
</dbReference>
<comment type="subcellular location">
    <subcellularLocation>
        <location evidence="2">Cytoplasm</location>
    </subcellularLocation>
</comment>
<evidence type="ECO:0000256" key="9">
    <source>
        <dbReference type="ARBA" id="ARBA00022741"/>
    </source>
</evidence>
<dbReference type="GO" id="GO:0003872">
    <property type="term" value="F:6-phosphofructokinase activity"/>
    <property type="evidence" value="ECO:0007669"/>
    <property type="project" value="UniProtKB-EC"/>
</dbReference>
<dbReference type="NCBIfam" id="NF002872">
    <property type="entry name" value="PRK03202.1"/>
    <property type="match status" value="1"/>
</dbReference>
<proteinExistence type="inferred from homology"/>
<keyword evidence="7" id="KW-0808">Transferase</keyword>
<dbReference type="GO" id="GO:0048029">
    <property type="term" value="F:monosaccharide binding"/>
    <property type="evidence" value="ECO:0007669"/>
    <property type="project" value="TreeGrafter"/>
</dbReference>
<dbReference type="GO" id="GO:0005945">
    <property type="term" value="C:6-phosphofructokinase complex"/>
    <property type="evidence" value="ECO:0007669"/>
    <property type="project" value="TreeGrafter"/>
</dbReference>
<keyword evidence="11" id="KW-0067">ATP-binding</keyword>
<dbReference type="NCBIfam" id="TIGR02478">
    <property type="entry name" value="6PF1K_euk"/>
    <property type="match status" value="1"/>
</dbReference>
<accession>A0A1I4QMT2</accession>
<dbReference type="GO" id="GO:0006002">
    <property type="term" value="P:fructose 6-phosphate metabolic process"/>
    <property type="evidence" value="ECO:0007669"/>
    <property type="project" value="InterPro"/>
</dbReference>
<keyword evidence="9" id="KW-0547">Nucleotide-binding</keyword>
<dbReference type="InterPro" id="IPR009161">
    <property type="entry name" value="6-Pfructokinase_euk"/>
</dbReference>
<evidence type="ECO:0000313" key="17">
    <source>
        <dbReference type="EMBL" id="SFM41422.1"/>
    </source>
</evidence>
<dbReference type="Proteomes" id="UP000199611">
    <property type="component" value="Unassembled WGS sequence"/>
</dbReference>
<reference evidence="17 18" key="1">
    <citation type="submission" date="2016-10" db="EMBL/GenBank/DDBJ databases">
        <authorList>
            <person name="de Groot N.N."/>
        </authorList>
    </citation>
    <scope>NUCLEOTIDE SEQUENCE [LARGE SCALE GENOMIC DNA]</scope>
    <source>
        <strain evidence="17 18">DSM 9990</strain>
    </source>
</reference>
<evidence type="ECO:0000256" key="12">
    <source>
        <dbReference type="ARBA" id="ARBA00022842"/>
    </source>
</evidence>
<keyword evidence="6" id="KW-0021">Allosteric enzyme</keyword>
<sequence>MRIAVLTSGGDAPGMNAAVRAVVRRSLVKGFSVFGVWNGYQGMVDGEIRPLGWHDVGGIINKGGTFLGTARSEDFKRYEGRREAVKHLLEHGINALVVIGGDGSLTGAYVLANEWADHVRELGGDGDSVLHVVGLPGSIDNDLYGTDMSIGADTALNHIVRAMDDLSSTAASHQRTFVVETMGRHCGYLALMAGLAGGASWVLIPEEELDMRWHNKMIEAIAKAREAGRPHQMVVVAEGARHADGLPIQSKEVCDLISKRLNINTRLTVLGHVQRGGAPTAFDRILATRLGVAAVDFLAENPEARHCHMVGLRENRIVFTHLEEVVQKSKAVVEELEKGNYQKALELRGTSFRNALDLVKMLTRITPAKECVDDRSVLILTGGADAPGMNAAVSIAGRYLINHGIRVVAARNTFLGLLEDSIETLDWHQLVHWVNRPSSEIGTARVDLKDDDYGRIAEVFNRRNICGLIAIGGWGTYRKIYRMVQLRERFDEFNIPVVLIPASIDNNLPGTEFSIGADTALNVIIDAVDKIRNTAGANRRTFIVEVMGRRCGFLALMSAMASGAEKAYLPEKGISLEELISDVRMIRESFACGKKMLIFLRNESASVHYTTDFIRRIFEEEGKGMFGVRTAVLGHVQRGGVPTAFDRILASRFGARAGLIMQKNLSRNEAEAVVLGLKGKEVSAVPLEVAVSEMDWEEGRPREQWFMELCPIADSLALPSAECGL</sequence>
<feature type="domain" description="Phosphofructokinase" evidence="16">
    <location>
        <begin position="377"/>
        <end position="657"/>
    </location>
</feature>
<dbReference type="InterPro" id="IPR000023">
    <property type="entry name" value="Phosphofructokinase_dom"/>
</dbReference>
<dbReference type="UniPathway" id="UPA00109">
    <property type="reaction ID" value="UER00182"/>
</dbReference>
<feature type="domain" description="Phosphofructokinase" evidence="16">
    <location>
        <begin position="2"/>
        <end position="298"/>
    </location>
</feature>
<protein>
    <recommendedName>
        <fullName evidence="4">6-phosphofructokinase</fullName>
        <ecNumber evidence="4">2.7.1.11</ecNumber>
    </recommendedName>
</protein>
<dbReference type="RefSeq" id="WP_093392641.1">
    <property type="nucleotide sequence ID" value="NZ_FOUU01000001.1"/>
</dbReference>
<dbReference type="InterPro" id="IPR022953">
    <property type="entry name" value="ATP_PFK"/>
</dbReference>
<dbReference type="FunFam" id="3.40.50.460:FF:000008">
    <property type="entry name" value="ATP-dependent 6-phosphofructokinase"/>
    <property type="match status" value="1"/>
</dbReference>
<dbReference type="GO" id="GO:0030388">
    <property type="term" value="P:fructose 1,6-bisphosphate metabolic process"/>
    <property type="evidence" value="ECO:0007669"/>
    <property type="project" value="TreeGrafter"/>
</dbReference>
<dbReference type="EC" id="2.7.1.11" evidence="4"/>
<dbReference type="PRINTS" id="PR00476">
    <property type="entry name" value="PHFRCTKINASE"/>
</dbReference>
<dbReference type="STRING" id="39841.SAMN05660836_00125"/>
<dbReference type="EMBL" id="FOUU01000001">
    <property type="protein sequence ID" value="SFM41422.1"/>
    <property type="molecule type" value="Genomic_DNA"/>
</dbReference>
<comment type="pathway">
    <text evidence="3">Carbohydrate degradation; glycolysis; D-glyceraldehyde 3-phosphate and glycerone phosphate from D-glucose: step 3/4.</text>
</comment>
<dbReference type="InterPro" id="IPR015912">
    <property type="entry name" value="Phosphofructokinase_CS"/>
</dbReference>
<dbReference type="PANTHER" id="PTHR13697:SF4">
    <property type="entry name" value="ATP-DEPENDENT 6-PHOSPHOFRUCTOKINASE"/>
    <property type="match status" value="1"/>
</dbReference>
<dbReference type="InterPro" id="IPR035966">
    <property type="entry name" value="PKF_sf"/>
</dbReference>
<keyword evidence="8" id="KW-0479">Metal-binding</keyword>
<comment type="similarity">
    <text evidence="14">Belongs to the phosphofructokinase type A (PFKA) family.</text>
</comment>
<evidence type="ECO:0000256" key="2">
    <source>
        <dbReference type="ARBA" id="ARBA00004496"/>
    </source>
</evidence>
<keyword evidence="13" id="KW-0324">Glycolysis</keyword>
<evidence type="ECO:0000256" key="13">
    <source>
        <dbReference type="ARBA" id="ARBA00023152"/>
    </source>
</evidence>
<dbReference type="GO" id="GO:0042802">
    <property type="term" value="F:identical protein binding"/>
    <property type="evidence" value="ECO:0007669"/>
    <property type="project" value="TreeGrafter"/>
</dbReference>
<dbReference type="GO" id="GO:0005524">
    <property type="term" value="F:ATP binding"/>
    <property type="evidence" value="ECO:0007669"/>
    <property type="project" value="UniProtKB-KW"/>
</dbReference>
<evidence type="ECO:0000256" key="7">
    <source>
        <dbReference type="ARBA" id="ARBA00022679"/>
    </source>
</evidence>
<comment type="catalytic activity">
    <reaction evidence="15">
        <text>beta-D-fructose 6-phosphate + ATP = beta-D-fructose 1,6-bisphosphate + ADP + H(+)</text>
        <dbReference type="Rhea" id="RHEA:16109"/>
        <dbReference type="ChEBI" id="CHEBI:15378"/>
        <dbReference type="ChEBI" id="CHEBI:30616"/>
        <dbReference type="ChEBI" id="CHEBI:32966"/>
        <dbReference type="ChEBI" id="CHEBI:57634"/>
        <dbReference type="ChEBI" id="CHEBI:456216"/>
        <dbReference type="EC" id="2.7.1.11"/>
    </reaction>
</comment>
<evidence type="ECO:0000256" key="15">
    <source>
        <dbReference type="ARBA" id="ARBA00048070"/>
    </source>
</evidence>
<keyword evidence="5" id="KW-0963">Cytoplasm</keyword>
<evidence type="ECO:0000256" key="6">
    <source>
        <dbReference type="ARBA" id="ARBA00022533"/>
    </source>
</evidence>
<evidence type="ECO:0000256" key="3">
    <source>
        <dbReference type="ARBA" id="ARBA00004679"/>
    </source>
</evidence>
<dbReference type="GO" id="GO:0016208">
    <property type="term" value="F:AMP binding"/>
    <property type="evidence" value="ECO:0007669"/>
    <property type="project" value="TreeGrafter"/>
</dbReference>
<dbReference type="OrthoDB" id="9802503at2"/>
<evidence type="ECO:0000256" key="1">
    <source>
        <dbReference type="ARBA" id="ARBA00001946"/>
    </source>
</evidence>
<keyword evidence="10 17" id="KW-0418">Kinase</keyword>
<comment type="cofactor">
    <cofactor evidence="1">
        <name>Mg(2+)</name>
        <dbReference type="ChEBI" id="CHEBI:18420"/>
    </cofactor>
</comment>
<evidence type="ECO:0000256" key="8">
    <source>
        <dbReference type="ARBA" id="ARBA00022723"/>
    </source>
</evidence>
<evidence type="ECO:0000256" key="10">
    <source>
        <dbReference type="ARBA" id="ARBA00022777"/>
    </source>
</evidence>
<evidence type="ECO:0000256" key="14">
    <source>
        <dbReference type="ARBA" id="ARBA00038478"/>
    </source>
</evidence>
<name>A0A1I4QMT2_9BACT</name>
<dbReference type="Pfam" id="PF00365">
    <property type="entry name" value="PFK"/>
    <property type="match status" value="2"/>
</dbReference>
<dbReference type="GO" id="GO:0070095">
    <property type="term" value="F:fructose-6-phosphate binding"/>
    <property type="evidence" value="ECO:0007669"/>
    <property type="project" value="TreeGrafter"/>
</dbReference>
<dbReference type="AlphaFoldDB" id="A0A1I4QMT2"/>
<evidence type="ECO:0000256" key="5">
    <source>
        <dbReference type="ARBA" id="ARBA00022490"/>
    </source>
</evidence>
<dbReference type="Gene3D" id="3.40.50.450">
    <property type="match status" value="2"/>
</dbReference>
<dbReference type="GO" id="GO:0061621">
    <property type="term" value="P:canonical glycolysis"/>
    <property type="evidence" value="ECO:0007669"/>
    <property type="project" value="TreeGrafter"/>
</dbReference>
<dbReference type="SUPFAM" id="SSF53784">
    <property type="entry name" value="Phosphofructokinase"/>
    <property type="match status" value="2"/>
</dbReference>
<dbReference type="FunFam" id="3.40.50.460:FF:000002">
    <property type="entry name" value="ATP-dependent 6-phosphofructokinase"/>
    <property type="match status" value="1"/>
</dbReference>
<dbReference type="PROSITE" id="PS00433">
    <property type="entry name" value="PHOSPHOFRUCTOKINASE"/>
    <property type="match status" value="2"/>
</dbReference>
<organism evidence="17 18">
    <name type="scientific">Thermodesulforhabdus norvegica</name>
    <dbReference type="NCBI Taxonomy" id="39841"/>
    <lineage>
        <taxon>Bacteria</taxon>
        <taxon>Pseudomonadati</taxon>
        <taxon>Thermodesulfobacteriota</taxon>
        <taxon>Syntrophobacteria</taxon>
        <taxon>Syntrophobacterales</taxon>
        <taxon>Thermodesulforhabdaceae</taxon>
        <taxon>Thermodesulforhabdus</taxon>
    </lineage>
</organism>
<evidence type="ECO:0000313" key="18">
    <source>
        <dbReference type="Proteomes" id="UP000199611"/>
    </source>
</evidence>
<gene>
    <name evidence="17" type="ORF">SAMN05660836_00125</name>
</gene>
<evidence type="ECO:0000256" key="4">
    <source>
        <dbReference type="ARBA" id="ARBA00012055"/>
    </source>
</evidence>